<dbReference type="PANTHER" id="PTHR14690">
    <property type="entry name" value="IQ MOTIF CONTAINING WITH AAA DOMAIN 1"/>
    <property type="match status" value="1"/>
</dbReference>
<organism evidence="1 2">
    <name type="scientific">Opisthorchis viverrini</name>
    <name type="common">Southeast Asian liver fluke</name>
    <dbReference type="NCBI Taxonomy" id="6198"/>
    <lineage>
        <taxon>Eukaryota</taxon>
        <taxon>Metazoa</taxon>
        <taxon>Spiralia</taxon>
        <taxon>Lophotrochozoa</taxon>
        <taxon>Platyhelminthes</taxon>
        <taxon>Trematoda</taxon>
        <taxon>Digenea</taxon>
        <taxon>Opisthorchiida</taxon>
        <taxon>Opisthorchiata</taxon>
        <taxon>Opisthorchiidae</taxon>
        <taxon>Opisthorchis</taxon>
    </lineage>
</organism>
<reference evidence="1 2" key="1">
    <citation type="submission" date="2015-03" db="EMBL/GenBank/DDBJ databases">
        <title>Draft genome of the nematode, Opisthorchis viverrini.</title>
        <authorList>
            <person name="Mitreva M."/>
        </authorList>
    </citation>
    <scope>NUCLEOTIDE SEQUENCE [LARGE SCALE GENOMIC DNA]</scope>
    <source>
        <strain evidence="1">Khon Kaen</strain>
    </source>
</reference>
<dbReference type="PROSITE" id="PS50096">
    <property type="entry name" value="IQ"/>
    <property type="match status" value="1"/>
</dbReference>
<dbReference type="InterPro" id="IPR052267">
    <property type="entry name" value="N-DRC_Component"/>
</dbReference>
<evidence type="ECO:0000313" key="2">
    <source>
        <dbReference type="Proteomes" id="UP000243686"/>
    </source>
</evidence>
<gene>
    <name evidence="1" type="ORF">X801_00210</name>
</gene>
<dbReference type="PANTHER" id="PTHR14690:SF0">
    <property type="entry name" value="IQ MOTIF CONTAINING WITH AAA DOMAIN 1"/>
    <property type="match status" value="1"/>
</dbReference>
<keyword evidence="2" id="KW-1185">Reference proteome</keyword>
<sequence>MYTFKLPYCCPMEVKVVSSETDARREVKIFILWRGVLARRQVRKLRHEELVWLGMIPGNLNLLLHKSNVVKLAQRVEAVRRVTQSIFEQEYQDALIKVKEKIRESEGNDMREMMQDQIRQWFVECRPS</sequence>
<evidence type="ECO:0000313" key="1">
    <source>
        <dbReference type="EMBL" id="OON23873.1"/>
    </source>
</evidence>
<proteinExistence type="predicted"/>
<dbReference type="AlphaFoldDB" id="A0A1S8XBR8"/>
<dbReference type="EMBL" id="KV891478">
    <property type="protein sequence ID" value="OON23873.1"/>
    <property type="molecule type" value="Genomic_DNA"/>
</dbReference>
<name>A0A1S8XBR8_OPIVI</name>
<accession>A0A1S8XBR8</accession>
<dbReference type="Proteomes" id="UP000243686">
    <property type="component" value="Unassembled WGS sequence"/>
</dbReference>
<protein>
    <submittedName>
        <fullName evidence="1">Uncharacterized protein</fullName>
    </submittedName>
</protein>